<dbReference type="Proteomes" id="UP000194841">
    <property type="component" value="Unassembled WGS sequence"/>
</dbReference>
<protein>
    <recommendedName>
        <fullName evidence="3">Alginate export domain-containing protein</fullName>
    </recommendedName>
</protein>
<name>A0A244CLA3_PSEDV</name>
<comment type="caution">
    <text evidence="1">The sequence shown here is derived from an EMBL/GenBank/DDBJ whole genome shotgun (WGS) entry which is preliminary data.</text>
</comment>
<evidence type="ECO:0008006" key="3">
    <source>
        <dbReference type="Google" id="ProtNLM"/>
    </source>
</evidence>
<evidence type="ECO:0000313" key="1">
    <source>
        <dbReference type="EMBL" id="OUL56401.1"/>
    </source>
</evidence>
<sequence>MYWVFVSPLHGHEVYHEVGVQQRQFVHEPSNTFQKSSYSALSLNSFYSHSEDDQLWAAELWLRADQHDKERNHLDIRELYWLNYADQYEWQVGVARVFWGVTESAHLVDVINQTDYLEGLDAEDKLGQAMIHYTQWVDNGQVEFFVLPHFNEREFYGEQHRFALPFDVSEQTLYQSSAKQQHIDMALRISQTWQDLDWSINGFRGTNRDVQFLPSDNGMTPYYGQMEQLGATLQYLMGAWIVKGEFLLRRTLSDPENQIKRADIRAFVAGFEYSQIGVFDSQYDLGYLLEYQYDSRSRQQVLGQNDVFAGMRLALNDADSSEIIVGVLHDVSDQSQSMRLEGSMRLGEQTKVEVAAYKFKSKGDNYLNQLENQDVIELNLFWYFSH</sequence>
<evidence type="ECO:0000313" key="2">
    <source>
        <dbReference type="Proteomes" id="UP000194841"/>
    </source>
</evidence>
<reference evidence="1 2" key="1">
    <citation type="submission" date="2017-02" db="EMBL/GenBank/DDBJ databases">
        <title>Pseudoalteromonas ulvae TC14 Genome.</title>
        <authorList>
            <person name="Molmeret M."/>
        </authorList>
    </citation>
    <scope>NUCLEOTIDE SEQUENCE [LARGE SCALE GENOMIC DNA]</scope>
    <source>
        <strain evidence="1">TC14</strain>
    </source>
</reference>
<organism evidence="1 2">
    <name type="scientific">Pseudoalteromonas ulvae</name>
    <dbReference type="NCBI Taxonomy" id="107327"/>
    <lineage>
        <taxon>Bacteria</taxon>
        <taxon>Pseudomonadati</taxon>
        <taxon>Pseudomonadota</taxon>
        <taxon>Gammaproteobacteria</taxon>
        <taxon>Alteromonadales</taxon>
        <taxon>Pseudoalteromonadaceae</taxon>
        <taxon>Pseudoalteromonas</taxon>
    </lineage>
</organism>
<keyword evidence="2" id="KW-1185">Reference proteome</keyword>
<dbReference type="EMBL" id="MWPV01000006">
    <property type="protein sequence ID" value="OUL56401.1"/>
    <property type="molecule type" value="Genomic_DNA"/>
</dbReference>
<dbReference type="AlphaFoldDB" id="A0A244CLA3"/>
<proteinExistence type="predicted"/>
<gene>
    <name evidence="1" type="ORF">B1199_17165</name>
</gene>
<accession>A0A244CLA3</accession>